<name>A0ABZ0JA03_9BURK</name>
<dbReference type="InterPro" id="IPR046342">
    <property type="entry name" value="CBS_dom_sf"/>
</dbReference>
<reference evidence="4 5" key="1">
    <citation type="submission" date="2023-03" db="EMBL/GenBank/DDBJ databases">
        <title>Diaphorobacter basophil sp. nov., isolated from a sewage-treatment plant.</title>
        <authorList>
            <person name="Yang K."/>
        </authorList>
    </citation>
    <scope>NUCLEOTIDE SEQUENCE [LARGE SCALE GENOMIC DNA]</scope>
    <source>
        <strain evidence="4 5">Y-1</strain>
    </source>
</reference>
<dbReference type="InterPro" id="IPR000644">
    <property type="entry name" value="CBS_dom"/>
</dbReference>
<keyword evidence="5" id="KW-1185">Reference proteome</keyword>
<dbReference type="SUPFAM" id="SSF54631">
    <property type="entry name" value="CBS-domain pair"/>
    <property type="match status" value="1"/>
</dbReference>
<dbReference type="InterPro" id="IPR051462">
    <property type="entry name" value="CBS_domain-containing"/>
</dbReference>
<evidence type="ECO:0000256" key="2">
    <source>
        <dbReference type="PROSITE-ProRule" id="PRU00703"/>
    </source>
</evidence>
<dbReference type="PANTHER" id="PTHR48108">
    <property type="entry name" value="CBS DOMAIN-CONTAINING PROTEIN CBSX2, CHLOROPLASTIC"/>
    <property type="match status" value="1"/>
</dbReference>
<organism evidence="4 5">
    <name type="scientific">Diaphorobacter limosus</name>
    <dbReference type="NCBI Taxonomy" id="3036128"/>
    <lineage>
        <taxon>Bacteria</taxon>
        <taxon>Pseudomonadati</taxon>
        <taxon>Pseudomonadota</taxon>
        <taxon>Betaproteobacteria</taxon>
        <taxon>Burkholderiales</taxon>
        <taxon>Comamonadaceae</taxon>
        <taxon>Diaphorobacter</taxon>
    </lineage>
</organism>
<keyword evidence="1" id="KW-0677">Repeat</keyword>
<dbReference type="Gene3D" id="3.10.580.10">
    <property type="entry name" value="CBS-domain"/>
    <property type="match status" value="1"/>
</dbReference>
<dbReference type="PANTHER" id="PTHR48108:SF26">
    <property type="entry name" value="CBS DOMAIN-CONTAINING PROTEIN DDB_G0289609"/>
    <property type="match status" value="1"/>
</dbReference>
<evidence type="ECO:0000259" key="3">
    <source>
        <dbReference type="PROSITE" id="PS51371"/>
    </source>
</evidence>
<evidence type="ECO:0000313" key="4">
    <source>
        <dbReference type="EMBL" id="WOO34027.1"/>
    </source>
</evidence>
<evidence type="ECO:0000256" key="1">
    <source>
        <dbReference type="ARBA" id="ARBA00022737"/>
    </source>
</evidence>
<dbReference type="EMBL" id="CP136921">
    <property type="protein sequence ID" value="WOO34027.1"/>
    <property type="molecule type" value="Genomic_DNA"/>
</dbReference>
<protein>
    <submittedName>
        <fullName evidence="4">CBS domain-containing protein</fullName>
    </submittedName>
</protein>
<feature type="domain" description="CBS" evidence="3">
    <location>
        <begin position="88"/>
        <end position="147"/>
    </location>
</feature>
<proteinExistence type="predicted"/>
<dbReference type="Pfam" id="PF00571">
    <property type="entry name" value="CBS"/>
    <property type="match status" value="2"/>
</dbReference>
<sequence>MFFVFGPSGQIYRGGSGKLAQLAPVQRVQRPQGLRARALESDAAPRHTGAVKAQTAQQQRLQEAAAAYVQTEQGPDQPRLPVLRVADMMTVGAVTLPPEMPAHDAWLALARQRVAQAPVVNAQGRVVGLLLRADIAPVDLLPQPAAVPQAIARARRSVSEAMVSPVPTVAAHTELRRVAPVLLDTGLPGLPVTDDAGVLQGFITRTDILRAVVADPPLDLWS</sequence>
<dbReference type="PROSITE" id="PS51371">
    <property type="entry name" value="CBS"/>
    <property type="match status" value="2"/>
</dbReference>
<feature type="domain" description="CBS" evidence="3">
    <location>
        <begin position="162"/>
        <end position="220"/>
    </location>
</feature>
<dbReference type="SMART" id="SM00116">
    <property type="entry name" value="CBS"/>
    <property type="match status" value="2"/>
</dbReference>
<dbReference type="Proteomes" id="UP001303211">
    <property type="component" value="Chromosome"/>
</dbReference>
<accession>A0ABZ0JA03</accession>
<dbReference type="RefSeq" id="WP_317703355.1">
    <property type="nucleotide sequence ID" value="NZ_CP136921.1"/>
</dbReference>
<keyword evidence="2" id="KW-0129">CBS domain</keyword>
<evidence type="ECO:0000313" key="5">
    <source>
        <dbReference type="Proteomes" id="UP001303211"/>
    </source>
</evidence>
<gene>
    <name evidence="4" type="ORF">P4826_08210</name>
</gene>